<dbReference type="InterPro" id="IPR038132">
    <property type="entry name" value="Vps16_C_sf"/>
</dbReference>
<dbReference type="RefSeq" id="XP_024349339.1">
    <property type="nucleotide sequence ID" value="XM_024496222.1"/>
</dbReference>
<keyword evidence="7" id="KW-1185">Reference proteome</keyword>
<evidence type="ECO:0000256" key="1">
    <source>
        <dbReference type="ARBA" id="ARBA00004412"/>
    </source>
</evidence>
<dbReference type="Proteomes" id="UP000019149">
    <property type="component" value="Unassembled WGS sequence"/>
</dbReference>
<dbReference type="OMA" id="RMELWMQ"/>
<evidence type="ECO:0008006" key="8">
    <source>
        <dbReference type="Google" id="ProtNLM"/>
    </source>
</evidence>
<accession>W6U9U4</accession>
<dbReference type="PANTHER" id="PTHR13364:SF6">
    <property type="entry name" value="SPERMATOGENESIS-DEFECTIVE PROTEIN 39 HOMOLOG"/>
    <property type="match status" value="1"/>
</dbReference>
<evidence type="ECO:0000313" key="6">
    <source>
        <dbReference type="EMBL" id="EUB58143.1"/>
    </source>
</evidence>
<dbReference type="AlphaFoldDB" id="W6U9U4"/>
<comment type="caution">
    <text evidence="6">The sequence shown here is derived from an EMBL/GenBank/DDBJ whole genome shotgun (WGS) entry which is preliminary data.</text>
</comment>
<evidence type="ECO:0000313" key="7">
    <source>
        <dbReference type="Proteomes" id="UP000019149"/>
    </source>
</evidence>
<dbReference type="GeneID" id="36342688"/>
<organism evidence="6 7">
    <name type="scientific">Echinococcus granulosus</name>
    <name type="common">Hydatid tapeworm</name>
    <dbReference type="NCBI Taxonomy" id="6210"/>
    <lineage>
        <taxon>Eukaryota</taxon>
        <taxon>Metazoa</taxon>
        <taxon>Spiralia</taxon>
        <taxon>Lophotrochozoa</taxon>
        <taxon>Platyhelminthes</taxon>
        <taxon>Cestoda</taxon>
        <taxon>Eucestoda</taxon>
        <taxon>Cyclophyllidea</taxon>
        <taxon>Taeniidae</taxon>
        <taxon>Echinococcus</taxon>
        <taxon>Echinococcus granulosus group</taxon>
    </lineage>
</organism>
<dbReference type="GO" id="GO:0006886">
    <property type="term" value="P:intracellular protein transport"/>
    <property type="evidence" value="ECO:0007669"/>
    <property type="project" value="TreeGrafter"/>
</dbReference>
<dbReference type="GO" id="GO:0005769">
    <property type="term" value="C:early endosome"/>
    <property type="evidence" value="ECO:0007669"/>
    <property type="project" value="UniProtKB-SubCell"/>
</dbReference>
<evidence type="ECO:0000256" key="5">
    <source>
        <dbReference type="ARBA" id="ARBA00023329"/>
    </source>
</evidence>
<dbReference type="GO" id="GO:0005770">
    <property type="term" value="C:late endosome"/>
    <property type="evidence" value="ECO:0007669"/>
    <property type="project" value="UniProtKB-SubCell"/>
</dbReference>
<dbReference type="InterPro" id="IPR040057">
    <property type="entry name" value="Spe-39"/>
</dbReference>
<name>W6U9U4_ECHGR</name>
<proteinExistence type="predicted"/>
<keyword evidence="5" id="KW-0968">Cytoplasmic vesicle</keyword>
<sequence length="441" mass="49711">MGSLDDTESNIWDESDVQGFSFDDIETKDSQIYSDALAKNISGNAVESAFVPSLASEDCSFCNQRLSNVVKYEDKSAFCSEGCWIDCLRSSLSDLRSGGISSWPIDMFVSLGAKRMLIQLAAETLDGDFLIKVILIIRSRLDQDLFFSLLLENELGYKHYLNFLTEASQTSEADELMLAHGALEDSKISTFKSRMEAIQTGSAEEAEKAMHQLHLFAATELKSAPSLALMHESITNAAELLKFQLKIRSEWAAFLGQPPEGPAKSMLSELEGSIVGQNLANTILACVLMDKNVSKGSRAEQLKTTHKMSDEHFRWLVLEPLIRMELWMQIDLLLLEKKWLTRKPSPSLPIDRLILFLHSTKAPKDVTRRFLQYMPDSESLIDLVVRLGLYDLGLEHFIRRRDVAGLRILLSRTPSSKEEFKIGQTYLGKPTNQWAEYVPRN</sequence>
<dbReference type="EMBL" id="APAU02000067">
    <property type="protein sequence ID" value="EUB58143.1"/>
    <property type="molecule type" value="Genomic_DNA"/>
</dbReference>
<keyword evidence="4" id="KW-0967">Endosome</keyword>
<protein>
    <recommendedName>
        <fullName evidence="8">Vps16 C-terminal domain-containing protein</fullName>
    </recommendedName>
</protein>
<gene>
    <name evidence="6" type="ORF">EGR_06973</name>
</gene>
<dbReference type="KEGG" id="egl:EGR_06973"/>
<dbReference type="STRING" id="6210.W6U9U4"/>
<dbReference type="CTD" id="36342688"/>
<reference evidence="6 7" key="1">
    <citation type="journal article" date="2013" name="Nat. Genet.">
        <title>The genome of the hydatid tapeworm Echinococcus granulosus.</title>
        <authorList>
            <person name="Zheng H."/>
            <person name="Zhang W."/>
            <person name="Zhang L."/>
            <person name="Zhang Z."/>
            <person name="Li J."/>
            <person name="Lu G."/>
            <person name="Zhu Y."/>
            <person name="Wang Y."/>
            <person name="Huang Y."/>
            <person name="Liu J."/>
            <person name="Kang H."/>
            <person name="Chen J."/>
            <person name="Wang L."/>
            <person name="Chen A."/>
            <person name="Yu S."/>
            <person name="Gao Z."/>
            <person name="Jin L."/>
            <person name="Gu W."/>
            <person name="Wang Z."/>
            <person name="Zhao L."/>
            <person name="Shi B."/>
            <person name="Wen H."/>
            <person name="Lin R."/>
            <person name="Jones M.K."/>
            <person name="Brejova B."/>
            <person name="Vinar T."/>
            <person name="Zhao G."/>
            <person name="McManus D.P."/>
            <person name="Chen Z."/>
            <person name="Zhou Y."/>
            <person name="Wang S."/>
        </authorList>
    </citation>
    <scope>NUCLEOTIDE SEQUENCE [LARGE SCALE GENOMIC DNA]</scope>
</reference>
<comment type="subcellular location">
    <subcellularLocation>
        <location evidence="2">Cytoplasmic vesicle</location>
    </subcellularLocation>
    <subcellularLocation>
        <location evidence="1">Early endosome</location>
    </subcellularLocation>
    <subcellularLocation>
        <location evidence="3">Late endosome</location>
    </subcellularLocation>
</comment>
<dbReference type="Gene3D" id="1.10.150.780">
    <property type="entry name" value="Vps16, C-terminal region"/>
    <property type="match status" value="1"/>
</dbReference>
<evidence type="ECO:0000256" key="3">
    <source>
        <dbReference type="ARBA" id="ARBA00004603"/>
    </source>
</evidence>
<dbReference type="PANTHER" id="PTHR13364">
    <property type="entry name" value="DEFECTIVE SPERMATOGENESIS PROTEIN 39"/>
    <property type="match status" value="1"/>
</dbReference>
<evidence type="ECO:0000256" key="2">
    <source>
        <dbReference type="ARBA" id="ARBA00004541"/>
    </source>
</evidence>
<dbReference type="GO" id="GO:0007034">
    <property type="term" value="P:vacuolar transport"/>
    <property type="evidence" value="ECO:0007669"/>
    <property type="project" value="TreeGrafter"/>
</dbReference>
<evidence type="ECO:0000256" key="4">
    <source>
        <dbReference type="ARBA" id="ARBA00022753"/>
    </source>
</evidence>
<dbReference type="OrthoDB" id="9977282at2759"/>